<dbReference type="Proteomes" id="UP001219349">
    <property type="component" value="Chromosome"/>
</dbReference>
<evidence type="ECO:0000313" key="3">
    <source>
        <dbReference type="Proteomes" id="UP001219349"/>
    </source>
</evidence>
<reference evidence="2 3" key="1">
    <citation type="submission" date="2021-01" db="EMBL/GenBank/DDBJ databases">
        <title>Biogeographic distribution of Paracoccus.</title>
        <authorList>
            <person name="Hollensteiner J."/>
            <person name="Leineberger J."/>
            <person name="Brinkhoff T."/>
            <person name="Daniel R."/>
        </authorList>
    </citation>
    <scope>NUCLEOTIDE SEQUENCE [LARGE SCALE GENOMIC DNA]</scope>
    <source>
        <strain evidence="2 3">KCTC 22803</strain>
    </source>
</reference>
<feature type="signal peptide" evidence="1">
    <location>
        <begin position="1"/>
        <end position="23"/>
    </location>
</feature>
<protein>
    <recommendedName>
        <fullName evidence="4">Lipoprotein</fullName>
    </recommendedName>
</protein>
<keyword evidence="3" id="KW-1185">Reference proteome</keyword>
<dbReference type="RefSeq" id="WP_271882336.1">
    <property type="nucleotide sequence ID" value="NZ_CP067136.1"/>
</dbReference>
<accession>A0ABY7SLK5</accession>
<proteinExistence type="predicted"/>
<dbReference type="PROSITE" id="PS51257">
    <property type="entry name" value="PROKAR_LIPOPROTEIN"/>
    <property type="match status" value="1"/>
</dbReference>
<gene>
    <name evidence="2" type="ORF">JHX87_03340</name>
</gene>
<name>A0ABY7SLK5_9RHOB</name>
<keyword evidence="1" id="KW-0732">Signal</keyword>
<organism evidence="2 3">
    <name type="scientific">Paracoccus fistulariae</name>
    <dbReference type="NCBI Taxonomy" id="658446"/>
    <lineage>
        <taxon>Bacteria</taxon>
        <taxon>Pseudomonadati</taxon>
        <taxon>Pseudomonadota</taxon>
        <taxon>Alphaproteobacteria</taxon>
        <taxon>Rhodobacterales</taxon>
        <taxon>Paracoccaceae</taxon>
        <taxon>Paracoccus</taxon>
    </lineage>
</organism>
<feature type="chain" id="PRO_5047430620" description="Lipoprotein" evidence="1">
    <location>
        <begin position="24"/>
        <end position="88"/>
    </location>
</feature>
<evidence type="ECO:0000256" key="1">
    <source>
        <dbReference type="SAM" id="SignalP"/>
    </source>
</evidence>
<dbReference type="EMBL" id="CP067136">
    <property type="protein sequence ID" value="WCR07877.1"/>
    <property type="molecule type" value="Genomic_DNA"/>
</dbReference>
<evidence type="ECO:0000313" key="2">
    <source>
        <dbReference type="EMBL" id="WCR07877.1"/>
    </source>
</evidence>
<evidence type="ECO:0008006" key="4">
    <source>
        <dbReference type="Google" id="ProtNLM"/>
    </source>
</evidence>
<sequence length="88" mass="9505">MKRTLFPIFGLVTLAACNPQADAYPDLLPTAQILAEPTLPDHSAEAVASPETVDAQAGARADALRRRAEALKKPVIEPSIRARMQQNQ</sequence>